<dbReference type="GO" id="GO:0005524">
    <property type="term" value="F:ATP binding"/>
    <property type="evidence" value="ECO:0007669"/>
    <property type="project" value="InterPro"/>
</dbReference>
<dbReference type="SUPFAM" id="SSF52540">
    <property type="entry name" value="P-loop containing nucleoside triphosphate hydrolases"/>
    <property type="match status" value="1"/>
</dbReference>
<dbReference type="GO" id="GO:0003677">
    <property type="term" value="F:DNA binding"/>
    <property type="evidence" value="ECO:0007669"/>
    <property type="project" value="TreeGrafter"/>
</dbReference>
<reference evidence="4" key="1">
    <citation type="journal article" date="2014" name="Genome Announc.">
        <title>Genome sequence of the yeast Cyberlindnera fabianii (Hansenula fabianii).</title>
        <authorList>
            <person name="Freel K.C."/>
            <person name="Sarilar V."/>
            <person name="Neuveglise C."/>
            <person name="Devillers H."/>
            <person name="Friedrich A."/>
            <person name="Schacherer J."/>
        </authorList>
    </citation>
    <scope>NUCLEOTIDE SEQUENCE</scope>
    <source>
        <strain evidence="4">YJS4271</strain>
    </source>
</reference>
<keyword evidence="2" id="KW-1133">Transmembrane helix</keyword>
<dbReference type="GO" id="GO:0016887">
    <property type="term" value="F:ATP hydrolysis activity"/>
    <property type="evidence" value="ECO:0007669"/>
    <property type="project" value="InterPro"/>
</dbReference>
<dbReference type="Pfam" id="PF00004">
    <property type="entry name" value="AAA"/>
    <property type="match status" value="1"/>
</dbReference>
<dbReference type="VEuPathDB" id="FungiDB:BON22_3781"/>
<proteinExistence type="predicted"/>
<dbReference type="PANTHER" id="PTHR23389">
    <property type="entry name" value="CHROMOSOME TRANSMISSION FIDELITY FACTOR 18"/>
    <property type="match status" value="1"/>
</dbReference>
<sequence>MRDHTKTRRVLSSVCYVVLNFLCVYLHLSSEKRAHISDIPSLKPMEPTMPDSYDTGGLLTSEPAVGSSQSTVSNDLADEPPRDDDERRENLQDDGMGDGTASVDEAEAEAVPIQASGKVSIADLFKRLKPSAVRSGDVTKDVLADESTENENEDHINLVTRDDTVMTDATTSSDSQEKEEERVVIPVSSPVIEEMVMETKAMGQSSGVALKDILTGGRKKKDEQKTPVQTEAILIRDTPTPKNSRGGKKIEPHVVELLSSEDEAITVKSLLPGKERKKKNKRVKTTPNSQKEYNKSLFITLHYKPRHQRLKEIEQNMRSSSTRSVSARDMLMSFGRKKEEPVEIDGSTEQIELIEDDEFKSTEKRYPGAKSFMDVLSYRPAKPLNPISKLKELEPPTITRDQFHIIYDEPKITHRDITLPLRTPITLPQLDMNEIDTGISSLEKPTKYFTYETIAADRSTVARQNVKTLGEDPRFDRFLEMMDDNAACYDMWTDFFHPTSADDILLDIKTVRQIKIWIQNSYKLLRKRTKRHNFKKKRNADDSMDGFIVDEFDDETDDEEYTPLSIIVGPSGVGKTSVVYTLVEETAGYVYEINASQARGRKDIEANVRELSTTQLVHQNQEIQDENEFQKGVILFEDVDILFESDKNFWSVIENTLSISRRPIILTCTDTSQIPRNIMECAMKEEALFELKKQSTSELRDYLHLAALTRGYEIDKRLLEDIISKNNRDLRKCLLEVQVTCSALIPRSSELTRVSFIDETKTSHIDEVMDLELLSQYMDTYSVADVIDQATFSHIRHDAELSEVLSAYNYIQTDTIRTPILPFELNLADEMRQELPSFDPAPQKLSVEKLRMSEKHFWASKKRTARVTRRAVSNLNQLLTPSFEVEGWDNSVFELLPPSTYMEDVSPVLREHARFDQRILALNENMRLALLNQGGDGDDYDDDDSIVVKKRNRKEKDVLPHIEGTNKFGVSPDTLLFGAFASWK</sequence>
<evidence type="ECO:0000256" key="1">
    <source>
        <dbReference type="SAM" id="MobiDB-lite"/>
    </source>
</evidence>
<accession>A0A061AVM7</accession>
<feature type="region of interest" description="Disordered" evidence="1">
    <location>
        <begin position="40"/>
        <end position="101"/>
    </location>
</feature>
<dbReference type="GO" id="GO:0005634">
    <property type="term" value="C:nucleus"/>
    <property type="evidence" value="ECO:0007669"/>
    <property type="project" value="TreeGrafter"/>
</dbReference>
<feature type="transmembrane region" description="Helical" evidence="2">
    <location>
        <begin position="10"/>
        <end position="28"/>
    </location>
</feature>
<gene>
    <name evidence="4" type="ORF">CYFA0S_07e04192g</name>
</gene>
<dbReference type="EMBL" id="LK052892">
    <property type="protein sequence ID" value="CDR41614.1"/>
    <property type="molecule type" value="Genomic_DNA"/>
</dbReference>
<dbReference type="OrthoDB" id="10064318at2759"/>
<dbReference type="PANTHER" id="PTHR23389:SF21">
    <property type="entry name" value="ATPASE FAMILY AAA DOMAIN-CONTAINING PROTEIN 5"/>
    <property type="match status" value="1"/>
</dbReference>
<evidence type="ECO:0000256" key="2">
    <source>
        <dbReference type="SAM" id="Phobius"/>
    </source>
</evidence>
<feature type="domain" description="ATPase AAA-type core" evidence="3">
    <location>
        <begin position="566"/>
        <end position="679"/>
    </location>
</feature>
<dbReference type="InterPro" id="IPR027417">
    <property type="entry name" value="P-loop_NTPase"/>
</dbReference>
<organism evidence="4">
    <name type="scientific">Cyberlindnera fabianii</name>
    <name type="common">Yeast</name>
    <name type="synonym">Hansenula fabianii</name>
    <dbReference type="NCBI Taxonomy" id="36022"/>
    <lineage>
        <taxon>Eukaryota</taxon>
        <taxon>Fungi</taxon>
        <taxon>Dikarya</taxon>
        <taxon>Ascomycota</taxon>
        <taxon>Saccharomycotina</taxon>
        <taxon>Saccharomycetes</taxon>
        <taxon>Phaffomycetales</taxon>
        <taxon>Phaffomycetaceae</taxon>
        <taxon>Cyberlindnera</taxon>
    </lineage>
</organism>
<evidence type="ECO:0000313" key="4">
    <source>
        <dbReference type="EMBL" id="CDR41614.1"/>
    </source>
</evidence>
<dbReference type="AlphaFoldDB" id="A0A061AVM7"/>
<name>A0A061AVM7_CYBFA</name>
<dbReference type="Gene3D" id="3.40.50.300">
    <property type="entry name" value="P-loop containing nucleotide triphosphate hydrolases"/>
    <property type="match status" value="1"/>
</dbReference>
<keyword evidence="2" id="KW-0472">Membrane</keyword>
<dbReference type="CDD" id="cd00009">
    <property type="entry name" value="AAA"/>
    <property type="match status" value="1"/>
</dbReference>
<protein>
    <submittedName>
        <fullName evidence="4">CYFA0S07e04192g1_1</fullName>
    </submittedName>
</protein>
<dbReference type="InterPro" id="IPR003959">
    <property type="entry name" value="ATPase_AAA_core"/>
</dbReference>
<dbReference type="PhylomeDB" id="A0A061AVM7"/>
<evidence type="ECO:0000259" key="3">
    <source>
        <dbReference type="Pfam" id="PF00004"/>
    </source>
</evidence>
<keyword evidence="2" id="KW-0812">Transmembrane</keyword>